<proteinExistence type="predicted"/>
<dbReference type="Proteomes" id="UP000638353">
    <property type="component" value="Unassembled WGS sequence"/>
</dbReference>
<gene>
    <name evidence="2" type="ORF">GCM10010334_40680</name>
</gene>
<protein>
    <submittedName>
        <fullName evidence="2">Uncharacterized protein</fullName>
    </submittedName>
</protein>
<comment type="caution">
    <text evidence="2">The sequence shown here is derived from an EMBL/GenBank/DDBJ whole genome shotgun (WGS) entry which is preliminary data.</text>
</comment>
<accession>A0A919CB85</accession>
<keyword evidence="1" id="KW-0472">Membrane</keyword>
<keyword evidence="1" id="KW-0812">Transmembrane</keyword>
<sequence length="61" mass="6327">MSQRPQTAATNPNVILPVLYALIVVVVASLASGTVTAIVAVVGAVLLGLYFAFGRKGRTRN</sequence>
<evidence type="ECO:0000256" key="1">
    <source>
        <dbReference type="SAM" id="Phobius"/>
    </source>
</evidence>
<reference evidence="2" key="1">
    <citation type="journal article" date="2014" name="Int. J. Syst. Evol. Microbiol.">
        <title>Complete genome sequence of Corynebacterium casei LMG S-19264T (=DSM 44701T), isolated from a smear-ripened cheese.</title>
        <authorList>
            <consortium name="US DOE Joint Genome Institute (JGI-PGF)"/>
            <person name="Walter F."/>
            <person name="Albersmeier A."/>
            <person name="Kalinowski J."/>
            <person name="Ruckert C."/>
        </authorList>
    </citation>
    <scope>NUCLEOTIDE SEQUENCE</scope>
    <source>
        <strain evidence="2">JCM 4637</strain>
    </source>
</reference>
<feature type="transmembrane region" description="Helical" evidence="1">
    <location>
        <begin position="20"/>
        <end position="53"/>
    </location>
</feature>
<dbReference type="AlphaFoldDB" id="A0A919CB85"/>
<keyword evidence="1" id="KW-1133">Transmembrane helix</keyword>
<evidence type="ECO:0000313" key="2">
    <source>
        <dbReference type="EMBL" id="GHC98299.1"/>
    </source>
</evidence>
<organism evidence="2 3">
    <name type="scientific">Streptomyces finlayi</name>
    <dbReference type="NCBI Taxonomy" id="67296"/>
    <lineage>
        <taxon>Bacteria</taxon>
        <taxon>Bacillati</taxon>
        <taxon>Actinomycetota</taxon>
        <taxon>Actinomycetes</taxon>
        <taxon>Kitasatosporales</taxon>
        <taxon>Streptomycetaceae</taxon>
        <taxon>Streptomyces</taxon>
    </lineage>
</organism>
<evidence type="ECO:0000313" key="3">
    <source>
        <dbReference type="Proteomes" id="UP000638353"/>
    </source>
</evidence>
<name>A0A919CB85_9ACTN</name>
<dbReference type="EMBL" id="BMVC01000007">
    <property type="protein sequence ID" value="GHC98299.1"/>
    <property type="molecule type" value="Genomic_DNA"/>
</dbReference>
<reference evidence="2" key="2">
    <citation type="submission" date="2020-09" db="EMBL/GenBank/DDBJ databases">
        <authorList>
            <person name="Sun Q."/>
            <person name="Ohkuma M."/>
        </authorList>
    </citation>
    <scope>NUCLEOTIDE SEQUENCE</scope>
    <source>
        <strain evidence="2">JCM 4637</strain>
    </source>
</reference>
<dbReference type="RefSeq" id="WP_189824339.1">
    <property type="nucleotide sequence ID" value="NZ_BMVC01000007.1"/>
</dbReference>